<keyword evidence="7" id="KW-1185">Reference proteome</keyword>
<dbReference type="Proteomes" id="UP000595636">
    <property type="component" value="Chromosome"/>
</dbReference>
<dbReference type="PRINTS" id="PR00455">
    <property type="entry name" value="HTHTETR"/>
</dbReference>
<organism evidence="6 7">
    <name type="scientific">Streptomyces liliifuscus</name>
    <dbReference type="NCBI Taxonomy" id="2797636"/>
    <lineage>
        <taxon>Bacteria</taxon>
        <taxon>Bacillati</taxon>
        <taxon>Actinomycetota</taxon>
        <taxon>Actinomycetes</taxon>
        <taxon>Kitasatosporales</taxon>
        <taxon>Streptomycetaceae</taxon>
        <taxon>Streptomyces</taxon>
    </lineage>
</organism>
<evidence type="ECO:0000256" key="4">
    <source>
        <dbReference type="PROSITE-ProRule" id="PRU00335"/>
    </source>
</evidence>
<name>A0A7T7KVQ0_9ACTN</name>
<keyword evidence="1" id="KW-0805">Transcription regulation</keyword>
<sequence>MKLSVTDATKTLSCDPGSVKGYDHGVSGAARTNTRDIARAAVRAELAQVAFELFRQEGFAKVTLDDLAAAAGVSRSTFLRYFGTKEDAVLGAFNAHGTQVADALRARPADEDDWTALRRALDTVVERYRLDPAGSLAMTRLVQDTPALCARQLEKQHGWRPALVEALAERDDSAASTTLSRSVRAAAALDCLNVALDHWTASNGHLDLVDLLDEAFTALAPH</sequence>
<dbReference type="PROSITE" id="PS50977">
    <property type="entry name" value="HTH_TETR_2"/>
    <property type="match status" value="1"/>
</dbReference>
<keyword evidence="2 4" id="KW-0238">DNA-binding</keyword>
<evidence type="ECO:0000259" key="5">
    <source>
        <dbReference type="PROSITE" id="PS50977"/>
    </source>
</evidence>
<dbReference type="Pfam" id="PF17754">
    <property type="entry name" value="TetR_C_14"/>
    <property type="match status" value="1"/>
</dbReference>
<keyword evidence="3" id="KW-0804">Transcription</keyword>
<evidence type="ECO:0000313" key="6">
    <source>
        <dbReference type="EMBL" id="QQM40308.1"/>
    </source>
</evidence>
<proteinExistence type="predicted"/>
<evidence type="ECO:0000313" key="7">
    <source>
        <dbReference type="Proteomes" id="UP000595636"/>
    </source>
</evidence>
<dbReference type="InterPro" id="IPR050109">
    <property type="entry name" value="HTH-type_TetR-like_transc_reg"/>
</dbReference>
<dbReference type="PANTHER" id="PTHR30055:SF238">
    <property type="entry name" value="MYCOFACTOCIN BIOSYNTHESIS TRANSCRIPTIONAL REGULATOR MFTR-RELATED"/>
    <property type="match status" value="1"/>
</dbReference>
<dbReference type="Pfam" id="PF00440">
    <property type="entry name" value="TetR_N"/>
    <property type="match status" value="1"/>
</dbReference>
<evidence type="ECO:0000256" key="3">
    <source>
        <dbReference type="ARBA" id="ARBA00023163"/>
    </source>
</evidence>
<gene>
    <name evidence="6" type="ORF">JEQ17_13065</name>
</gene>
<evidence type="ECO:0000256" key="1">
    <source>
        <dbReference type="ARBA" id="ARBA00023015"/>
    </source>
</evidence>
<evidence type="ECO:0000256" key="2">
    <source>
        <dbReference type="ARBA" id="ARBA00023125"/>
    </source>
</evidence>
<accession>A0A7T7KVQ0</accession>
<dbReference type="Gene3D" id="1.10.357.10">
    <property type="entry name" value="Tetracycline Repressor, domain 2"/>
    <property type="match status" value="1"/>
</dbReference>
<dbReference type="InterPro" id="IPR009057">
    <property type="entry name" value="Homeodomain-like_sf"/>
</dbReference>
<reference evidence="6 7" key="1">
    <citation type="submission" date="2020-12" db="EMBL/GenBank/DDBJ databases">
        <title>A novel species.</title>
        <authorList>
            <person name="Li K."/>
        </authorList>
    </citation>
    <scope>NUCLEOTIDE SEQUENCE [LARGE SCALE GENOMIC DNA]</scope>
    <source>
        <strain evidence="6 7">ZYC-3</strain>
    </source>
</reference>
<dbReference type="InterPro" id="IPR041347">
    <property type="entry name" value="MftR_C"/>
</dbReference>
<dbReference type="AlphaFoldDB" id="A0A7T7KVQ0"/>
<dbReference type="InterPro" id="IPR001647">
    <property type="entry name" value="HTH_TetR"/>
</dbReference>
<feature type="domain" description="HTH tetR-type" evidence="5">
    <location>
        <begin position="40"/>
        <end position="100"/>
    </location>
</feature>
<dbReference type="PANTHER" id="PTHR30055">
    <property type="entry name" value="HTH-TYPE TRANSCRIPTIONAL REGULATOR RUTR"/>
    <property type="match status" value="1"/>
</dbReference>
<protein>
    <submittedName>
        <fullName evidence="6">TetR family transcriptional regulator</fullName>
    </submittedName>
</protein>
<dbReference type="Gene3D" id="1.10.10.60">
    <property type="entry name" value="Homeodomain-like"/>
    <property type="match status" value="1"/>
</dbReference>
<dbReference type="GO" id="GO:0003700">
    <property type="term" value="F:DNA-binding transcription factor activity"/>
    <property type="evidence" value="ECO:0007669"/>
    <property type="project" value="TreeGrafter"/>
</dbReference>
<feature type="DNA-binding region" description="H-T-H motif" evidence="4">
    <location>
        <begin position="63"/>
        <end position="82"/>
    </location>
</feature>
<dbReference type="GO" id="GO:0000976">
    <property type="term" value="F:transcription cis-regulatory region binding"/>
    <property type="evidence" value="ECO:0007669"/>
    <property type="project" value="TreeGrafter"/>
</dbReference>
<dbReference type="EMBL" id="CP066831">
    <property type="protein sequence ID" value="QQM40308.1"/>
    <property type="molecule type" value="Genomic_DNA"/>
</dbReference>
<dbReference type="SUPFAM" id="SSF46689">
    <property type="entry name" value="Homeodomain-like"/>
    <property type="match status" value="1"/>
</dbReference>
<dbReference type="KEGG" id="slf:JEQ17_13065"/>